<name>A0AAV7FXZ6_DENCH</name>
<evidence type="ECO:0000256" key="3">
    <source>
        <dbReference type="ARBA" id="ARBA00022745"/>
    </source>
</evidence>
<dbReference type="InterPro" id="IPR036047">
    <property type="entry name" value="F-box-like_dom_sf"/>
</dbReference>
<dbReference type="Pfam" id="PF25372">
    <property type="entry name" value="DUF7885"/>
    <property type="match status" value="2"/>
</dbReference>
<dbReference type="GO" id="GO:0005634">
    <property type="term" value="C:nucleus"/>
    <property type="evidence" value="ECO:0007669"/>
    <property type="project" value="UniProtKB-SubCell"/>
</dbReference>
<dbReference type="GO" id="GO:0010105">
    <property type="term" value="P:negative regulation of ethylene-activated signaling pathway"/>
    <property type="evidence" value="ECO:0007669"/>
    <property type="project" value="UniProtKB-ARBA"/>
</dbReference>
<dbReference type="InterPro" id="IPR032675">
    <property type="entry name" value="LRR_dom_sf"/>
</dbReference>
<dbReference type="PANTHER" id="PTHR13318">
    <property type="entry name" value="PARTNER OF PAIRED, ISOFORM B-RELATED"/>
    <property type="match status" value="1"/>
</dbReference>
<reference evidence="7 8" key="1">
    <citation type="journal article" date="2021" name="Hortic Res">
        <title>Chromosome-scale assembly of the Dendrobium chrysotoxum genome enhances the understanding of orchid evolution.</title>
        <authorList>
            <person name="Zhang Y."/>
            <person name="Zhang G.Q."/>
            <person name="Zhang D."/>
            <person name="Liu X.D."/>
            <person name="Xu X.Y."/>
            <person name="Sun W.H."/>
            <person name="Yu X."/>
            <person name="Zhu X."/>
            <person name="Wang Z.W."/>
            <person name="Zhao X."/>
            <person name="Zhong W.Y."/>
            <person name="Chen H."/>
            <person name="Yin W.L."/>
            <person name="Huang T."/>
            <person name="Niu S.C."/>
            <person name="Liu Z.J."/>
        </authorList>
    </citation>
    <scope>NUCLEOTIDE SEQUENCE [LARGE SCALE GENOMIC DNA]</scope>
    <source>
        <strain evidence="7">Lindl</strain>
    </source>
</reference>
<evidence type="ECO:0000313" key="7">
    <source>
        <dbReference type="EMBL" id="KAH0448333.1"/>
    </source>
</evidence>
<dbReference type="FunFam" id="3.80.10.10:FF:000473">
    <property type="entry name" value="EIN3-binding F-box protein 1"/>
    <property type="match status" value="1"/>
</dbReference>
<keyword evidence="8" id="KW-1185">Reference proteome</keyword>
<evidence type="ECO:0000256" key="4">
    <source>
        <dbReference type="ARBA" id="ARBA00022786"/>
    </source>
</evidence>
<sequence>MAALLNFPGDDEIRLRGMFCSHFMDSSLFLSLAPTVDVCYSSRKRSRVTAPSIIGEELMKTAPLLKKQLTCCSIDALPDECLFEILRRLPRSQERSIAACVSKRWLMLLSNIQPSEDMEVVQKGEKILRSSRKPLPDLNYPEPLVSGLNSSIESGGYITRCLEGEEATDVRLAAIAVSNTSRGGIGKLKIRGGNSTCKATDAGLSAIGHGCPLLRVLSIWKVPLITDAGLAAIADGCPLLENLDICQCPLISDKGLIAIAQKCPNLTSLTIDSCSGVCNDGLQALGHGCSKLLSISIKDCPLVGDKGVSSLVAHASSSIMKIKLQNVNISDVTLAVIGHYGKAVTNISLNALQNVSERGFWVMGNALNLVNLTSCTISCCPGATDRGLEAIAKGCPRLKMMCIKRSQNLSDAGLKSFTGSAKMLERLQLEECNGITLVSVFEGLLNCCSRFRSLALIKCLGIKDITCHLEELPTCMSLQYLTIRDCPGFTSCSLSMVGKLCPSLQQIDLSRLVGVTDAGIFSLLESSQSELVKVNLEGCVSLSDASISSLVKALGSSLKFLSLKGCKEITDRSLLSISANCSVLKDLDVSCCSISDFGVAAIASAKQLNLRTLSLAGCAEVTKKSLSFLEKMKESLEGLNLQQCKLINTHVVGSFEEKLWWCDILS</sequence>
<evidence type="ECO:0000313" key="8">
    <source>
        <dbReference type="Proteomes" id="UP000775213"/>
    </source>
</evidence>
<evidence type="ECO:0000256" key="2">
    <source>
        <dbReference type="ARBA" id="ARBA00004906"/>
    </source>
</evidence>
<dbReference type="GO" id="GO:0009873">
    <property type="term" value="P:ethylene-activated signaling pathway"/>
    <property type="evidence" value="ECO:0007669"/>
    <property type="project" value="UniProtKB-KW"/>
</dbReference>
<organism evidence="7 8">
    <name type="scientific">Dendrobium chrysotoxum</name>
    <name type="common">Orchid</name>
    <dbReference type="NCBI Taxonomy" id="161865"/>
    <lineage>
        <taxon>Eukaryota</taxon>
        <taxon>Viridiplantae</taxon>
        <taxon>Streptophyta</taxon>
        <taxon>Embryophyta</taxon>
        <taxon>Tracheophyta</taxon>
        <taxon>Spermatophyta</taxon>
        <taxon>Magnoliopsida</taxon>
        <taxon>Liliopsida</taxon>
        <taxon>Asparagales</taxon>
        <taxon>Orchidaceae</taxon>
        <taxon>Epidendroideae</taxon>
        <taxon>Malaxideae</taxon>
        <taxon>Dendrobiinae</taxon>
        <taxon>Dendrobium</taxon>
    </lineage>
</organism>
<comment type="subcellular location">
    <subcellularLocation>
        <location evidence="1">Nucleus</location>
    </subcellularLocation>
</comment>
<keyword evidence="4" id="KW-0833">Ubl conjugation pathway</keyword>
<dbReference type="InterPro" id="IPR001810">
    <property type="entry name" value="F-box_dom"/>
</dbReference>
<keyword evidence="3" id="KW-0936">Ethylene signaling pathway</keyword>
<comment type="caution">
    <text evidence="7">The sequence shown here is derived from an EMBL/GenBank/DDBJ whole genome shotgun (WGS) entry which is preliminary data.</text>
</comment>
<evidence type="ECO:0000256" key="5">
    <source>
        <dbReference type="ARBA" id="ARBA00023242"/>
    </source>
</evidence>
<dbReference type="GO" id="GO:0031146">
    <property type="term" value="P:SCF-dependent proteasomal ubiquitin-dependent protein catabolic process"/>
    <property type="evidence" value="ECO:0007669"/>
    <property type="project" value="TreeGrafter"/>
</dbReference>
<dbReference type="SUPFAM" id="SSF81383">
    <property type="entry name" value="F-box domain"/>
    <property type="match status" value="1"/>
</dbReference>
<dbReference type="Proteomes" id="UP000775213">
    <property type="component" value="Unassembled WGS sequence"/>
</dbReference>
<dbReference type="Pfam" id="PF00646">
    <property type="entry name" value="F-box"/>
    <property type="match status" value="1"/>
</dbReference>
<dbReference type="InterPro" id="IPR006553">
    <property type="entry name" value="Leu-rich_rpt_Cys-con_subtyp"/>
</dbReference>
<dbReference type="PANTHER" id="PTHR13318:SF173">
    <property type="entry name" value="OS06G0605900 PROTEIN"/>
    <property type="match status" value="1"/>
</dbReference>
<dbReference type="Gene3D" id="3.80.10.10">
    <property type="entry name" value="Ribonuclease Inhibitor"/>
    <property type="match status" value="3"/>
</dbReference>
<gene>
    <name evidence="7" type="ORF">IEQ34_022133</name>
</gene>
<proteinExistence type="predicted"/>
<dbReference type="FunFam" id="3.80.10.10:FF:000595">
    <property type="entry name" value="EIN3-binding F-box protein 1"/>
    <property type="match status" value="1"/>
</dbReference>
<dbReference type="GO" id="GO:0019005">
    <property type="term" value="C:SCF ubiquitin ligase complex"/>
    <property type="evidence" value="ECO:0007669"/>
    <property type="project" value="TreeGrafter"/>
</dbReference>
<dbReference type="SMART" id="SM00367">
    <property type="entry name" value="LRR_CC"/>
    <property type="match status" value="13"/>
</dbReference>
<dbReference type="EMBL" id="JAGFBR010000019">
    <property type="protein sequence ID" value="KAH0448333.1"/>
    <property type="molecule type" value="Genomic_DNA"/>
</dbReference>
<feature type="domain" description="F-box" evidence="6">
    <location>
        <begin position="77"/>
        <end position="118"/>
    </location>
</feature>
<keyword evidence="5" id="KW-0539">Nucleus</keyword>
<dbReference type="SMART" id="SM00256">
    <property type="entry name" value="FBOX"/>
    <property type="match status" value="1"/>
</dbReference>
<evidence type="ECO:0000256" key="1">
    <source>
        <dbReference type="ARBA" id="ARBA00004123"/>
    </source>
</evidence>
<evidence type="ECO:0000259" key="6">
    <source>
        <dbReference type="SMART" id="SM00256"/>
    </source>
</evidence>
<dbReference type="FunFam" id="3.80.10.10:FF:000451">
    <property type="entry name" value="EIN3-binding F-box protein 1"/>
    <property type="match status" value="1"/>
</dbReference>
<protein>
    <recommendedName>
        <fullName evidence="6">F-box domain-containing protein</fullName>
    </recommendedName>
</protein>
<dbReference type="SUPFAM" id="SSF52047">
    <property type="entry name" value="RNI-like"/>
    <property type="match status" value="2"/>
</dbReference>
<comment type="pathway">
    <text evidence="2">Protein modification; protein ubiquitination.</text>
</comment>
<dbReference type="InterPro" id="IPR057207">
    <property type="entry name" value="FBXL15_LRR"/>
</dbReference>
<accession>A0AAV7FXZ6</accession>
<dbReference type="AlphaFoldDB" id="A0AAV7FXZ6"/>